<proteinExistence type="predicted"/>
<evidence type="ECO:0000313" key="1">
    <source>
        <dbReference type="EMBL" id="MBM3222355.1"/>
    </source>
</evidence>
<gene>
    <name evidence="1" type="ORF">FJZ47_00920</name>
</gene>
<comment type="caution">
    <text evidence="1">The sequence shown here is derived from an EMBL/GenBank/DDBJ whole genome shotgun (WGS) entry which is preliminary data.</text>
</comment>
<organism evidence="1 2">
    <name type="scientific">Tectimicrobiota bacterium</name>
    <dbReference type="NCBI Taxonomy" id="2528274"/>
    <lineage>
        <taxon>Bacteria</taxon>
        <taxon>Pseudomonadati</taxon>
        <taxon>Nitrospinota/Tectimicrobiota group</taxon>
        <taxon>Candidatus Tectimicrobiota</taxon>
    </lineage>
</organism>
<evidence type="ECO:0000313" key="2">
    <source>
        <dbReference type="Proteomes" id="UP000712673"/>
    </source>
</evidence>
<sequence>MNMVQVCSQCQREVEAACPAHPGAYVEHIHIEQVAHFQSCSHCGQALSAVNIRLALEDIGGGVALNKLTLCCPGHSEVLGCQSYQDDDHGRRAYWYLL</sequence>
<reference evidence="1" key="1">
    <citation type="submission" date="2019-03" db="EMBL/GenBank/DDBJ databases">
        <title>Lake Tanganyika Metagenome-Assembled Genomes (MAGs).</title>
        <authorList>
            <person name="Tran P."/>
        </authorList>
    </citation>
    <scope>NUCLEOTIDE SEQUENCE</scope>
    <source>
        <strain evidence="1">K_DeepCast_65m_m2_066</strain>
    </source>
</reference>
<protein>
    <submittedName>
        <fullName evidence="1">Uncharacterized protein</fullName>
    </submittedName>
</protein>
<name>A0A937VZ67_UNCTE</name>
<dbReference type="EMBL" id="VGLS01000012">
    <property type="protein sequence ID" value="MBM3222355.1"/>
    <property type="molecule type" value="Genomic_DNA"/>
</dbReference>
<accession>A0A937VZ67</accession>
<dbReference type="AlphaFoldDB" id="A0A937VZ67"/>
<dbReference type="Proteomes" id="UP000712673">
    <property type="component" value="Unassembled WGS sequence"/>
</dbReference>